<evidence type="ECO:0000256" key="1">
    <source>
        <dbReference type="SAM" id="MobiDB-lite"/>
    </source>
</evidence>
<evidence type="ECO:0000313" key="2">
    <source>
        <dbReference type="EMBL" id="CAD7453092.1"/>
    </source>
</evidence>
<dbReference type="AlphaFoldDB" id="A0A7R9FGA5"/>
<feature type="region of interest" description="Disordered" evidence="1">
    <location>
        <begin position="76"/>
        <end position="106"/>
    </location>
</feature>
<gene>
    <name evidence="2" type="ORF">TTEB3V08_LOCUS1244</name>
</gene>
<organism evidence="2">
    <name type="scientific">Timema tahoe</name>
    <dbReference type="NCBI Taxonomy" id="61484"/>
    <lineage>
        <taxon>Eukaryota</taxon>
        <taxon>Metazoa</taxon>
        <taxon>Ecdysozoa</taxon>
        <taxon>Arthropoda</taxon>
        <taxon>Hexapoda</taxon>
        <taxon>Insecta</taxon>
        <taxon>Pterygota</taxon>
        <taxon>Neoptera</taxon>
        <taxon>Polyneoptera</taxon>
        <taxon>Phasmatodea</taxon>
        <taxon>Timematodea</taxon>
        <taxon>Timematoidea</taxon>
        <taxon>Timematidae</taxon>
        <taxon>Timema</taxon>
    </lineage>
</organism>
<proteinExistence type="predicted"/>
<accession>A0A7R9FGA5</accession>
<sequence length="138" mass="15250">MIYLGDMNGGLGIQRENSESVSSNNLMEGNDELCSLKLCYEGPKAEYTTQSANIAIQSSDEINMCKVTNKIAEDDSEEVHKNLEKDTQDNSNKCAQHQSEKDVQDGAKIMKMRATATIVEQLVRRDGTQNVVDYLLGG</sequence>
<protein>
    <submittedName>
        <fullName evidence="2">Uncharacterized protein</fullName>
    </submittedName>
</protein>
<reference evidence="2" key="1">
    <citation type="submission" date="2020-11" db="EMBL/GenBank/DDBJ databases">
        <authorList>
            <person name="Tran Van P."/>
        </authorList>
    </citation>
    <scope>NUCLEOTIDE SEQUENCE</scope>
</reference>
<dbReference type="EMBL" id="OE000257">
    <property type="protein sequence ID" value="CAD7453092.1"/>
    <property type="molecule type" value="Genomic_DNA"/>
</dbReference>
<feature type="compositionally biased region" description="Basic and acidic residues" evidence="1">
    <location>
        <begin position="78"/>
        <end position="88"/>
    </location>
</feature>
<name>A0A7R9FGA5_9NEOP</name>